<reference evidence="1" key="1">
    <citation type="journal article" date="2021" name="Front. Plant Sci.">
        <title>Chromosome-Scale Genome Assembly for Chinese Sour Jujube and Insights Into Its Genome Evolution and Domestication Signature.</title>
        <authorList>
            <person name="Shen L.-Y."/>
            <person name="Luo H."/>
            <person name="Wang X.-L."/>
            <person name="Wang X.-M."/>
            <person name="Qiu X.-J."/>
            <person name="Liu H."/>
            <person name="Zhou S.-S."/>
            <person name="Jia K.-H."/>
            <person name="Nie S."/>
            <person name="Bao Y.-T."/>
            <person name="Zhang R.-G."/>
            <person name="Yun Q.-Z."/>
            <person name="Chai Y.-H."/>
            <person name="Lu J.-Y."/>
            <person name="Li Y."/>
            <person name="Zhao S.-W."/>
            <person name="Mao J.-F."/>
            <person name="Jia S.-G."/>
            <person name="Mao Y.-M."/>
        </authorList>
    </citation>
    <scope>NUCLEOTIDE SEQUENCE</scope>
    <source>
        <strain evidence="1">AT0</strain>
        <tissue evidence="1">Leaf</tissue>
    </source>
</reference>
<comment type="caution">
    <text evidence="1">The sequence shown here is derived from an EMBL/GenBank/DDBJ whole genome shotgun (WGS) entry which is preliminary data.</text>
</comment>
<proteinExistence type="predicted"/>
<protein>
    <submittedName>
        <fullName evidence="1">Uncharacterized protein</fullName>
    </submittedName>
</protein>
<dbReference type="EMBL" id="JAEACU010000001">
    <property type="protein sequence ID" value="KAH7546856.1"/>
    <property type="molecule type" value="Genomic_DNA"/>
</dbReference>
<dbReference type="AlphaFoldDB" id="A0A978W4H2"/>
<dbReference type="PANTHER" id="PTHR31681:SF34">
    <property type="entry name" value="DUF295 DOMAIN-CONTAINING PROTEIN"/>
    <property type="match status" value="1"/>
</dbReference>
<evidence type="ECO:0000313" key="2">
    <source>
        <dbReference type="Proteomes" id="UP000813462"/>
    </source>
</evidence>
<name>A0A978W4H2_ZIZJJ</name>
<dbReference type="PANTHER" id="PTHR31681">
    <property type="entry name" value="C2H2-LIKE ZINC FINGER PROTEIN"/>
    <property type="match status" value="1"/>
</dbReference>
<evidence type="ECO:0000313" key="1">
    <source>
        <dbReference type="EMBL" id="KAH7546856.1"/>
    </source>
</evidence>
<organism evidence="1 2">
    <name type="scientific">Ziziphus jujuba var. spinosa</name>
    <dbReference type="NCBI Taxonomy" id="714518"/>
    <lineage>
        <taxon>Eukaryota</taxon>
        <taxon>Viridiplantae</taxon>
        <taxon>Streptophyta</taxon>
        <taxon>Embryophyta</taxon>
        <taxon>Tracheophyta</taxon>
        <taxon>Spermatophyta</taxon>
        <taxon>Magnoliopsida</taxon>
        <taxon>eudicotyledons</taxon>
        <taxon>Gunneridae</taxon>
        <taxon>Pentapetalae</taxon>
        <taxon>rosids</taxon>
        <taxon>fabids</taxon>
        <taxon>Rosales</taxon>
        <taxon>Rhamnaceae</taxon>
        <taxon>Paliureae</taxon>
        <taxon>Ziziphus</taxon>
    </lineage>
</organism>
<sequence>MIERFEKYIEKVKKMTCKRCMGQPRSKEDGYMMLRFYSTTIACCSGNSKHNSDLCKDPTCRVSRMLRCYFQTETLKRMGFNLVDTTRAITGIVVNITGEELNES</sequence>
<accession>A0A978W4H2</accession>
<dbReference type="Proteomes" id="UP000813462">
    <property type="component" value="Unassembled WGS sequence"/>
</dbReference>
<gene>
    <name evidence="1" type="ORF">FEM48_Zijuj01G0245300</name>
</gene>